<dbReference type="Pfam" id="PF00067">
    <property type="entry name" value="p450"/>
    <property type="match status" value="1"/>
</dbReference>
<keyword evidence="9" id="KW-0560">Oxidoreductase</keyword>
<keyword evidence="5" id="KW-0349">Heme</keyword>
<accession>A0ABM1M4G3</accession>
<evidence type="ECO:0000256" key="2">
    <source>
        <dbReference type="ARBA" id="ARBA00004174"/>
    </source>
</evidence>
<dbReference type="RefSeq" id="XP_017769463.1">
    <property type="nucleotide sequence ID" value="XM_017913974.1"/>
</dbReference>
<keyword evidence="6" id="KW-0479">Metal-binding</keyword>
<evidence type="ECO:0000256" key="11">
    <source>
        <dbReference type="ARBA" id="ARBA00023033"/>
    </source>
</evidence>
<reference evidence="14" key="1">
    <citation type="submission" date="2025-08" db="UniProtKB">
        <authorList>
            <consortium name="RefSeq"/>
        </authorList>
    </citation>
    <scope>IDENTIFICATION</scope>
    <source>
        <tissue evidence="14">Whole Larva</tissue>
    </source>
</reference>
<keyword evidence="10" id="KW-0408">Iron</keyword>
<keyword evidence="7" id="KW-0256">Endoplasmic reticulum</keyword>
<dbReference type="PANTHER" id="PTHR24292:SF54">
    <property type="entry name" value="CYP9F3-RELATED"/>
    <property type="match status" value="1"/>
</dbReference>
<dbReference type="SUPFAM" id="SSF48264">
    <property type="entry name" value="Cytochrome P450"/>
    <property type="match status" value="1"/>
</dbReference>
<protein>
    <submittedName>
        <fullName evidence="14">Probable cytochrome P450 9h1 isoform X2</fullName>
    </submittedName>
</protein>
<gene>
    <name evidence="14" type="primary">LOC108557467</name>
</gene>
<evidence type="ECO:0000256" key="10">
    <source>
        <dbReference type="ARBA" id="ARBA00023004"/>
    </source>
</evidence>
<dbReference type="Proteomes" id="UP000695000">
    <property type="component" value="Unplaced"/>
</dbReference>
<comment type="subcellular location">
    <subcellularLocation>
        <location evidence="3">Endoplasmic reticulum membrane</location>
        <topology evidence="3">Peripheral membrane protein</topology>
    </subcellularLocation>
    <subcellularLocation>
        <location evidence="2">Microsome membrane</location>
        <topology evidence="2">Peripheral membrane protein</topology>
    </subcellularLocation>
</comment>
<sequence>MTGESCRDLRGKLSPFFTEKSRCYKTGMSFLSFELAMNNNIQDKLREEINATWKECKGNLTYKTLISMTYMDMVISEVLRKWPLFHFWTEDATRIIQFKLQNQYFGK</sequence>
<evidence type="ECO:0000256" key="12">
    <source>
        <dbReference type="ARBA" id="ARBA00023136"/>
    </source>
</evidence>
<dbReference type="InterPro" id="IPR050476">
    <property type="entry name" value="Insect_CytP450_Detox"/>
</dbReference>
<evidence type="ECO:0000256" key="3">
    <source>
        <dbReference type="ARBA" id="ARBA00004406"/>
    </source>
</evidence>
<dbReference type="Gene3D" id="1.10.630.10">
    <property type="entry name" value="Cytochrome P450"/>
    <property type="match status" value="1"/>
</dbReference>
<keyword evidence="12" id="KW-0472">Membrane</keyword>
<name>A0ABM1M4G3_NICVS</name>
<organism evidence="13 14">
    <name type="scientific">Nicrophorus vespilloides</name>
    <name type="common">Boreal carrion beetle</name>
    <dbReference type="NCBI Taxonomy" id="110193"/>
    <lineage>
        <taxon>Eukaryota</taxon>
        <taxon>Metazoa</taxon>
        <taxon>Ecdysozoa</taxon>
        <taxon>Arthropoda</taxon>
        <taxon>Hexapoda</taxon>
        <taxon>Insecta</taxon>
        <taxon>Pterygota</taxon>
        <taxon>Neoptera</taxon>
        <taxon>Endopterygota</taxon>
        <taxon>Coleoptera</taxon>
        <taxon>Polyphaga</taxon>
        <taxon>Staphyliniformia</taxon>
        <taxon>Silphidae</taxon>
        <taxon>Nicrophorinae</taxon>
        <taxon>Nicrophorus</taxon>
    </lineage>
</organism>
<dbReference type="InterPro" id="IPR001128">
    <property type="entry name" value="Cyt_P450"/>
</dbReference>
<comment type="similarity">
    <text evidence="4">Belongs to the cytochrome P450 family.</text>
</comment>
<dbReference type="GeneID" id="108557467"/>
<evidence type="ECO:0000256" key="9">
    <source>
        <dbReference type="ARBA" id="ARBA00023002"/>
    </source>
</evidence>
<evidence type="ECO:0000256" key="1">
    <source>
        <dbReference type="ARBA" id="ARBA00001971"/>
    </source>
</evidence>
<evidence type="ECO:0000256" key="4">
    <source>
        <dbReference type="ARBA" id="ARBA00010617"/>
    </source>
</evidence>
<comment type="cofactor">
    <cofactor evidence="1">
        <name>heme</name>
        <dbReference type="ChEBI" id="CHEBI:30413"/>
    </cofactor>
</comment>
<evidence type="ECO:0000313" key="13">
    <source>
        <dbReference type="Proteomes" id="UP000695000"/>
    </source>
</evidence>
<keyword evidence="11" id="KW-0503">Monooxygenase</keyword>
<proteinExistence type="inferred from homology"/>
<evidence type="ECO:0000256" key="5">
    <source>
        <dbReference type="ARBA" id="ARBA00022617"/>
    </source>
</evidence>
<evidence type="ECO:0000256" key="7">
    <source>
        <dbReference type="ARBA" id="ARBA00022824"/>
    </source>
</evidence>
<keyword evidence="8" id="KW-0492">Microsome</keyword>
<evidence type="ECO:0000313" key="14">
    <source>
        <dbReference type="RefSeq" id="XP_017769463.1"/>
    </source>
</evidence>
<keyword evidence="13" id="KW-1185">Reference proteome</keyword>
<dbReference type="PANTHER" id="PTHR24292">
    <property type="entry name" value="CYTOCHROME P450"/>
    <property type="match status" value="1"/>
</dbReference>
<evidence type="ECO:0000256" key="8">
    <source>
        <dbReference type="ARBA" id="ARBA00022848"/>
    </source>
</evidence>
<evidence type="ECO:0000256" key="6">
    <source>
        <dbReference type="ARBA" id="ARBA00022723"/>
    </source>
</evidence>
<dbReference type="InterPro" id="IPR036396">
    <property type="entry name" value="Cyt_P450_sf"/>
</dbReference>